<evidence type="ECO:0000313" key="1">
    <source>
        <dbReference type="EMBL" id="OHA80871.1"/>
    </source>
</evidence>
<accession>A0A1G2S9B1</accession>
<dbReference type="SUPFAM" id="SSF89260">
    <property type="entry name" value="Collagen-binding domain"/>
    <property type="match status" value="1"/>
</dbReference>
<gene>
    <name evidence="1" type="ORF">A3D51_00975</name>
</gene>
<evidence type="ECO:0008006" key="3">
    <source>
        <dbReference type="Google" id="ProtNLM"/>
    </source>
</evidence>
<dbReference type="Gene3D" id="2.60.120.380">
    <property type="match status" value="1"/>
</dbReference>
<name>A0A1G2S9B1_9BACT</name>
<dbReference type="AlphaFoldDB" id="A0A1G2S9B1"/>
<dbReference type="Proteomes" id="UP000179118">
    <property type="component" value="Unassembled WGS sequence"/>
</dbReference>
<evidence type="ECO:0000313" key="2">
    <source>
        <dbReference type="Proteomes" id="UP000179118"/>
    </source>
</evidence>
<dbReference type="EMBL" id="MHUT01000013">
    <property type="protein sequence ID" value="OHA80871.1"/>
    <property type="molecule type" value="Genomic_DNA"/>
</dbReference>
<comment type="caution">
    <text evidence="1">The sequence shown here is derived from an EMBL/GenBank/DDBJ whole genome shotgun (WGS) entry which is preliminary data.</text>
</comment>
<protein>
    <recommendedName>
        <fullName evidence="3">Peptidase C-terminal archaeal/bacterial domain-containing protein</fullName>
    </recommendedName>
</protein>
<sequence length="291" mass="33004">MTTYAAIYVNEKFTPFRGESHIGEDSTSRYTTQFSAWNDAGKETYSDSGSWNDTYEHETVFYNYDGSAYSSAPLPGSSYWSDFPDYYLDTQALDGNKEYNIAVGTFDPDLFATGIWYRTDVRLNSATSSQSFYKISGQKGYSLCETGPWCVSNEQTAILIPFKNPFKAPESARNYRYEYDNNTDGQHYAANLLLGWWGSGVISSATDQDYFYLNIPTARTTNFILKMSQFVLSEDYDIQIYDTSWNLVASSANGPAQDEIFSAYLNAGNYFVRVYPYSGSNTILTYNFIAY</sequence>
<organism evidence="1 2">
    <name type="scientific">Candidatus Yonathbacteria bacterium RIFCSPHIGHO2_02_FULL_44_14</name>
    <dbReference type="NCBI Taxonomy" id="1802724"/>
    <lineage>
        <taxon>Bacteria</taxon>
        <taxon>Candidatus Yonathiibacteriota</taxon>
    </lineage>
</organism>
<reference evidence="1 2" key="1">
    <citation type="journal article" date="2016" name="Nat. Commun.">
        <title>Thousands of microbial genomes shed light on interconnected biogeochemical processes in an aquifer system.</title>
        <authorList>
            <person name="Anantharaman K."/>
            <person name="Brown C.T."/>
            <person name="Hug L.A."/>
            <person name="Sharon I."/>
            <person name="Castelle C.J."/>
            <person name="Probst A.J."/>
            <person name="Thomas B.C."/>
            <person name="Singh A."/>
            <person name="Wilkins M.J."/>
            <person name="Karaoz U."/>
            <person name="Brodie E.L."/>
            <person name="Williams K.H."/>
            <person name="Hubbard S.S."/>
            <person name="Banfield J.F."/>
        </authorList>
    </citation>
    <scope>NUCLEOTIDE SEQUENCE [LARGE SCALE GENOMIC DNA]</scope>
</reference>
<proteinExistence type="predicted"/>